<dbReference type="EMBL" id="BOQN01000177">
    <property type="protein sequence ID" value="GIM98065.1"/>
    <property type="molecule type" value="Genomic_DNA"/>
</dbReference>
<gene>
    <name evidence="1" type="ORF">Ato02nite_098580</name>
</gene>
<dbReference type="Proteomes" id="UP000677082">
    <property type="component" value="Unassembled WGS sequence"/>
</dbReference>
<comment type="caution">
    <text evidence="1">The sequence shown here is derived from an EMBL/GenBank/DDBJ whole genome shotgun (WGS) entry which is preliminary data.</text>
</comment>
<accession>A0A919WDG0</accession>
<protein>
    <submittedName>
        <fullName evidence="1">Uncharacterized protein</fullName>
    </submittedName>
</protein>
<organism evidence="1 2">
    <name type="scientific">Paractinoplanes toevensis</name>
    <dbReference type="NCBI Taxonomy" id="571911"/>
    <lineage>
        <taxon>Bacteria</taxon>
        <taxon>Bacillati</taxon>
        <taxon>Actinomycetota</taxon>
        <taxon>Actinomycetes</taxon>
        <taxon>Micromonosporales</taxon>
        <taxon>Micromonosporaceae</taxon>
        <taxon>Paractinoplanes</taxon>
    </lineage>
</organism>
<name>A0A919WDG0_9ACTN</name>
<evidence type="ECO:0000313" key="2">
    <source>
        <dbReference type="Proteomes" id="UP000677082"/>
    </source>
</evidence>
<reference evidence="1 2" key="1">
    <citation type="submission" date="2021-03" db="EMBL/GenBank/DDBJ databases">
        <title>Whole genome shotgun sequence of Actinoplanes toevensis NBRC 105298.</title>
        <authorList>
            <person name="Komaki H."/>
            <person name="Tamura T."/>
        </authorList>
    </citation>
    <scope>NUCLEOTIDE SEQUENCE [LARGE SCALE GENOMIC DNA]</scope>
    <source>
        <strain evidence="1 2">NBRC 105298</strain>
    </source>
</reference>
<dbReference type="RefSeq" id="WP_213013685.1">
    <property type="nucleotide sequence ID" value="NZ_BOQN01000177.1"/>
</dbReference>
<proteinExistence type="predicted"/>
<keyword evidence="2" id="KW-1185">Reference proteome</keyword>
<sequence length="113" mass="12169">MSRHELAPSDPSITSVFVGWDRALGTYFAHIYCTGDDNPFDMPTLQIGDDFREVSNPHHAIGFVQDYAEVPAHLAATLTADAAHEGTCEAPAVLGILDAAQTPIDLDNVLCPF</sequence>
<evidence type="ECO:0000313" key="1">
    <source>
        <dbReference type="EMBL" id="GIM98065.1"/>
    </source>
</evidence>
<dbReference type="AlphaFoldDB" id="A0A919WDG0"/>